<reference evidence="1 4" key="3">
    <citation type="submission" date="2014-08" db="EMBL/GenBank/DDBJ databases">
        <title>First Complete Genome Sequence of the Shellfish Pathogen Vibrio tubiashii.</title>
        <authorList>
            <person name="Richards G.P."/>
            <person name="Needleman D.S."/>
            <person name="Watson M.A."/>
            <person name="Bono J.L."/>
        </authorList>
    </citation>
    <scope>NUCLEOTIDE SEQUENCE [LARGE SCALE GENOMIC DNA]</scope>
    <source>
        <strain evidence="1 4">ATCC 19109</strain>
        <plasmid evidence="1">p48</plasmid>
        <plasmid evidence="4">Plasmid p48</plasmid>
    </source>
</reference>
<dbReference type="Proteomes" id="UP000030071">
    <property type="component" value="Plasmid p48"/>
</dbReference>
<dbReference type="KEGG" id="vtu:IX91_25860"/>
<evidence type="ECO:0000313" key="4">
    <source>
        <dbReference type="Proteomes" id="UP000030071"/>
    </source>
</evidence>
<keyword evidence="1" id="KW-0614">Plasmid</keyword>
<dbReference type="eggNOG" id="ENOG5031Q38">
    <property type="taxonomic scope" value="Bacteria"/>
</dbReference>
<reference evidence="2 3" key="2">
    <citation type="journal article" date="2012" name="Int. J. Syst. Evol. Microbiol.">
        <title>Vibrio caribbeanicus sp. nov., isolated from the marine sponge Scleritoderma cyanea.</title>
        <authorList>
            <person name="Hoffmann M."/>
            <person name="Monday S.R."/>
            <person name="Allard M.W."/>
            <person name="Strain E.A."/>
            <person name="Whittaker P."/>
            <person name="Naum M."/>
            <person name="McCarthy P.J."/>
            <person name="Lopez J.V."/>
            <person name="Fischer M."/>
            <person name="Brown E.W."/>
        </authorList>
    </citation>
    <scope>NUCLEOTIDE SEQUENCE [LARGE SCALE GENOMIC DNA]</scope>
    <source>
        <strain evidence="2 3">ATCC 19109</strain>
    </source>
</reference>
<dbReference type="EMBL" id="CP009359">
    <property type="protein sequence ID" value="AIW17486.1"/>
    <property type="molecule type" value="Genomic_DNA"/>
</dbReference>
<dbReference type="GeneID" id="23448152"/>
<name>F9T6S2_9VIBR</name>
<geneLocation type="plasmid" evidence="1 4">
    <name>p48</name>
</geneLocation>
<dbReference type="AlphaFoldDB" id="F9T6S2"/>
<dbReference type="HOGENOM" id="CLU_133712_1_0_6"/>
<evidence type="ECO:0000313" key="1">
    <source>
        <dbReference type="EMBL" id="AIW17486.1"/>
    </source>
</evidence>
<gene>
    <name evidence="1" type="ORF">IX91_25860</name>
    <name evidence="2" type="ORF">VITU9109_02847</name>
</gene>
<dbReference type="RefSeq" id="WP_004745296.1">
    <property type="nucleotide sequence ID" value="NZ_AFWI01000154.1"/>
</dbReference>
<dbReference type="InterPro" id="IPR053842">
    <property type="entry name" value="NikA-like"/>
</dbReference>
<dbReference type="EMBL" id="AFWI01000154">
    <property type="protein sequence ID" value="EGU54477.1"/>
    <property type="molecule type" value="Genomic_DNA"/>
</dbReference>
<evidence type="ECO:0000313" key="3">
    <source>
        <dbReference type="Proteomes" id="UP000003836"/>
    </source>
</evidence>
<organism evidence="1 4">
    <name type="scientific">Vibrio tubiashii ATCC 19109</name>
    <dbReference type="NCBI Taxonomy" id="1051646"/>
    <lineage>
        <taxon>Bacteria</taxon>
        <taxon>Pseudomonadati</taxon>
        <taxon>Pseudomonadota</taxon>
        <taxon>Gammaproteobacteria</taxon>
        <taxon>Vibrionales</taxon>
        <taxon>Vibrionaceae</taxon>
        <taxon>Vibrio</taxon>
        <taxon>Vibrio oreintalis group</taxon>
    </lineage>
</organism>
<protein>
    <submittedName>
        <fullName evidence="1">Relaxosome NikA</fullName>
    </submittedName>
</protein>
<dbReference type="Pfam" id="PF21983">
    <property type="entry name" value="NikA-like"/>
    <property type="match status" value="1"/>
</dbReference>
<reference evidence="2" key="1">
    <citation type="submission" date="2011-08" db="EMBL/GenBank/DDBJ databases">
        <authorList>
            <person name="Hoffman M."/>
            <person name="Strain E.A."/>
            <person name="Brown E."/>
            <person name="Allard M.W."/>
        </authorList>
    </citation>
    <scope>NUCLEOTIDE SEQUENCE</scope>
    <source>
        <strain evidence="2">ATCC 19109</strain>
    </source>
</reference>
<dbReference type="PATRIC" id="fig|1051646.9.peg.5042"/>
<keyword evidence="3" id="KW-1185">Reference proteome</keyword>
<accession>F9T6S2</accession>
<proteinExistence type="predicted"/>
<evidence type="ECO:0000313" key="2">
    <source>
        <dbReference type="EMBL" id="EGU54477.1"/>
    </source>
</evidence>
<dbReference type="Proteomes" id="UP000003836">
    <property type="component" value="Unassembled WGS sequence"/>
</dbReference>
<sequence>MSTTKSTSKKDNENKDEVITFRLTAEQYAPFKKQIEDNNTNKSSFFRQLTLANQHFVVESKELPKDTARLLFLANKVSNNLNQLAKRVHQSHRADVVDKNLYIRTLNTLQDLQKLWNEAVKKC</sequence>